<keyword evidence="2" id="KW-1185">Reference proteome</keyword>
<dbReference type="InParanoid" id="A0A0C3P275"/>
<name>A0A0C3P275_PISTI</name>
<reference evidence="1 2" key="1">
    <citation type="submission" date="2014-04" db="EMBL/GenBank/DDBJ databases">
        <authorList>
            <consortium name="DOE Joint Genome Institute"/>
            <person name="Kuo A."/>
            <person name="Kohler A."/>
            <person name="Costa M.D."/>
            <person name="Nagy L.G."/>
            <person name="Floudas D."/>
            <person name="Copeland A."/>
            <person name="Barry K.W."/>
            <person name="Cichocki N."/>
            <person name="Veneault-Fourrey C."/>
            <person name="LaButti K."/>
            <person name="Lindquist E.A."/>
            <person name="Lipzen A."/>
            <person name="Lundell T."/>
            <person name="Morin E."/>
            <person name="Murat C."/>
            <person name="Sun H."/>
            <person name="Tunlid A."/>
            <person name="Henrissat B."/>
            <person name="Grigoriev I.V."/>
            <person name="Hibbett D.S."/>
            <person name="Martin F."/>
            <person name="Nordberg H.P."/>
            <person name="Cantor M.N."/>
            <person name="Hua S.X."/>
        </authorList>
    </citation>
    <scope>NUCLEOTIDE SEQUENCE [LARGE SCALE GENOMIC DNA]</scope>
    <source>
        <strain evidence="1 2">Marx 270</strain>
    </source>
</reference>
<gene>
    <name evidence="1" type="ORF">M404DRAFT_727717</name>
</gene>
<evidence type="ECO:0000313" key="2">
    <source>
        <dbReference type="Proteomes" id="UP000054217"/>
    </source>
</evidence>
<proteinExistence type="predicted"/>
<sequence>MTQAVIKVLSTRVLSSRNSDIRGINAIARDFPGRPLYGFLAVVTVVHSLQGGLGWAARPLHLSTESWRVWGLALAPARDLRLVFFCPPPPLRSGNHSGFPPFRPTCIPVTPHTPRLALNDTLPTKSSFRHPGSRHRSRSAALPPHLILTGVMYFLSLHSPYLQIPHLTNFS</sequence>
<accession>A0A0C3P275</accession>
<evidence type="ECO:0000313" key="1">
    <source>
        <dbReference type="EMBL" id="KIO01591.1"/>
    </source>
</evidence>
<reference evidence="2" key="2">
    <citation type="submission" date="2015-01" db="EMBL/GenBank/DDBJ databases">
        <title>Evolutionary Origins and Diversification of the Mycorrhizal Mutualists.</title>
        <authorList>
            <consortium name="DOE Joint Genome Institute"/>
            <consortium name="Mycorrhizal Genomics Consortium"/>
            <person name="Kohler A."/>
            <person name="Kuo A."/>
            <person name="Nagy L.G."/>
            <person name="Floudas D."/>
            <person name="Copeland A."/>
            <person name="Barry K.W."/>
            <person name="Cichocki N."/>
            <person name="Veneault-Fourrey C."/>
            <person name="LaButti K."/>
            <person name="Lindquist E.A."/>
            <person name="Lipzen A."/>
            <person name="Lundell T."/>
            <person name="Morin E."/>
            <person name="Murat C."/>
            <person name="Riley R."/>
            <person name="Ohm R."/>
            <person name="Sun H."/>
            <person name="Tunlid A."/>
            <person name="Henrissat B."/>
            <person name="Grigoriev I.V."/>
            <person name="Hibbett D.S."/>
            <person name="Martin F."/>
        </authorList>
    </citation>
    <scope>NUCLEOTIDE SEQUENCE [LARGE SCALE GENOMIC DNA]</scope>
    <source>
        <strain evidence="2">Marx 270</strain>
    </source>
</reference>
<dbReference type="AlphaFoldDB" id="A0A0C3P275"/>
<dbReference type="OrthoDB" id="10295422at2759"/>
<dbReference type="HOGENOM" id="CLU_1563495_0_0_1"/>
<protein>
    <submittedName>
        <fullName evidence="1">Uncharacterized protein</fullName>
    </submittedName>
</protein>
<dbReference type="Proteomes" id="UP000054217">
    <property type="component" value="Unassembled WGS sequence"/>
</dbReference>
<dbReference type="EMBL" id="KN831987">
    <property type="protein sequence ID" value="KIO01591.1"/>
    <property type="molecule type" value="Genomic_DNA"/>
</dbReference>
<organism evidence="1 2">
    <name type="scientific">Pisolithus tinctorius Marx 270</name>
    <dbReference type="NCBI Taxonomy" id="870435"/>
    <lineage>
        <taxon>Eukaryota</taxon>
        <taxon>Fungi</taxon>
        <taxon>Dikarya</taxon>
        <taxon>Basidiomycota</taxon>
        <taxon>Agaricomycotina</taxon>
        <taxon>Agaricomycetes</taxon>
        <taxon>Agaricomycetidae</taxon>
        <taxon>Boletales</taxon>
        <taxon>Sclerodermatineae</taxon>
        <taxon>Pisolithaceae</taxon>
        <taxon>Pisolithus</taxon>
    </lineage>
</organism>